<evidence type="ECO:0000256" key="4">
    <source>
        <dbReference type="ARBA" id="ARBA00022741"/>
    </source>
</evidence>
<keyword evidence="6 9" id="KW-0067">ATP-binding</keyword>
<dbReference type="PANTHER" id="PTHR24346:SF45">
    <property type="entry name" value="PROTEIN KINASE DOMAIN-CONTAINING PROTEIN"/>
    <property type="match status" value="1"/>
</dbReference>
<dbReference type="InterPro" id="IPR011009">
    <property type="entry name" value="Kinase-like_dom_sf"/>
</dbReference>
<evidence type="ECO:0000313" key="12">
    <source>
        <dbReference type="EMBL" id="KAK2164600.1"/>
    </source>
</evidence>
<evidence type="ECO:0000256" key="8">
    <source>
        <dbReference type="ARBA" id="ARBA00048679"/>
    </source>
</evidence>
<dbReference type="SUPFAM" id="SSF56112">
    <property type="entry name" value="Protein kinase-like (PK-like)"/>
    <property type="match status" value="1"/>
</dbReference>
<comment type="similarity">
    <text evidence="10">Belongs to the protein kinase superfamily.</text>
</comment>
<evidence type="ECO:0000256" key="5">
    <source>
        <dbReference type="ARBA" id="ARBA00022777"/>
    </source>
</evidence>
<evidence type="ECO:0000256" key="10">
    <source>
        <dbReference type="RuleBase" id="RU000304"/>
    </source>
</evidence>
<comment type="catalytic activity">
    <reaction evidence="7">
        <text>L-threonyl-[protein] + ATP = O-phospho-L-threonyl-[protein] + ADP + H(+)</text>
        <dbReference type="Rhea" id="RHEA:46608"/>
        <dbReference type="Rhea" id="RHEA-COMP:11060"/>
        <dbReference type="Rhea" id="RHEA-COMP:11605"/>
        <dbReference type="ChEBI" id="CHEBI:15378"/>
        <dbReference type="ChEBI" id="CHEBI:30013"/>
        <dbReference type="ChEBI" id="CHEBI:30616"/>
        <dbReference type="ChEBI" id="CHEBI:61977"/>
        <dbReference type="ChEBI" id="CHEBI:456216"/>
        <dbReference type="EC" id="2.7.11.1"/>
    </reaction>
</comment>
<proteinExistence type="inferred from homology"/>
<keyword evidence="4 9" id="KW-0547">Nucleotide-binding</keyword>
<keyword evidence="5" id="KW-0418">Kinase</keyword>
<gene>
    <name evidence="12" type="ORF">LSH36_61g05006</name>
</gene>
<dbReference type="FunFam" id="1.10.510.10:FF:000571">
    <property type="entry name" value="Maternal embryonic leucine zipper kinase"/>
    <property type="match status" value="1"/>
</dbReference>
<evidence type="ECO:0000259" key="11">
    <source>
        <dbReference type="PROSITE" id="PS50011"/>
    </source>
</evidence>
<evidence type="ECO:0000256" key="3">
    <source>
        <dbReference type="ARBA" id="ARBA00022679"/>
    </source>
</evidence>
<accession>A0AAD9K586</accession>
<dbReference type="InterPro" id="IPR000719">
    <property type="entry name" value="Prot_kinase_dom"/>
</dbReference>
<dbReference type="Gene3D" id="1.10.510.10">
    <property type="entry name" value="Transferase(Phosphotransferase) domain 1"/>
    <property type="match status" value="1"/>
</dbReference>
<keyword evidence="3" id="KW-0808">Transferase</keyword>
<dbReference type="PROSITE" id="PS50011">
    <property type="entry name" value="PROTEIN_KINASE_DOM"/>
    <property type="match status" value="1"/>
</dbReference>
<dbReference type="GO" id="GO:0005524">
    <property type="term" value="F:ATP binding"/>
    <property type="evidence" value="ECO:0007669"/>
    <property type="project" value="UniProtKB-UniRule"/>
</dbReference>
<protein>
    <recommendedName>
        <fullName evidence="1">non-specific serine/threonine protein kinase</fullName>
        <ecNumber evidence="1">2.7.11.1</ecNumber>
    </recommendedName>
</protein>
<dbReference type="InterPro" id="IPR008271">
    <property type="entry name" value="Ser/Thr_kinase_AS"/>
</dbReference>
<reference evidence="12" key="1">
    <citation type="journal article" date="2023" name="Mol. Biol. Evol.">
        <title>Third-Generation Sequencing Reveals the Adaptive Role of the Epigenome in Three Deep-Sea Polychaetes.</title>
        <authorList>
            <person name="Perez M."/>
            <person name="Aroh O."/>
            <person name="Sun Y."/>
            <person name="Lan Y."/>
            <person name="Juniper S.K."/>
            <person name="Young C.R."/>
            <person name="Angers B."/>
            <person name="Qian P.Y."/>
        </authorList>
    </citation>
    <scope>NUCLEOTIDE SEQUENCE</scope>
    <source>
        <strain evidence="12">P08H-3</strain>
    </source>
</reference>
<dbReference type="PROSITE" id="PS00108">
    <property type="entry name" value="PROTEIN_KINASE_ST"/>
    <property type="match status" value="1"/>
</dbReference>
<dbReference type="EMBL" id="JAODUP010000061">
    <property type="protein sequence ID" value="KAK2164600.1"/>
    <property type="molecule type" value="Genomic_DNA"/>
</dbReference>
<organism evidence="12 13">
    <name type="scientific">Paralvinella palmiformis</name>
    <dbReference type="NCBI Taxonomy" id="53620"/>
    <lineage>
        <taxon>Eukaryota</taxon>
        <taxon>Metazoa</taxon>
        <taxon>Spiralia</taxon>
        <taxon>Lophotrochozoa</taxon>
        <taxon>Annelida</taxon>
        <taxon>Polychaeta</taxon>
        <taxon>Sedentaria</taxon>
        <taxon>Canalipalpata</taxon>
        <taxon>Terebellida</taxon>
        <taxon>Terebelliformia</taxon>
        <taxon>Alvinellidae</taxon>
        <taxon>Paralvinella</taxon>
    </lineage>
</organism>
<evidence type="ECO:0000256" key="1">
    <source>
        <dbReference type="ARBA" id="ARBA00012513"/>
    </source>
</evidence>
<evidence type="ECO:0000313" key="13">
    <source>
        <dbReference type="Proteomes" id="UP001208570"/>
    </source>
</evidence>
<dbReference type="Proteomes" id="UP001208570">
    <property type="component" value="Unassembled WGS sequence"/>
</dbReference>
<evidence type="ECO:0000256" key="2">
    <source>
        <dbReference type="ARBA" id="ARBA00022527"/>
    </source>
</evidence>
<evidence type="ECO:0000256" key="7">
    <source>
        <dbReference type="ARBA" id="ARBA00047899"/>
    </source>
</evidence>
<dbReference type="GO" id="GO:0005737">
    <property type="term" value="C:cytoplasm"/>
    <property type="evidence" value="ECO:0007669"/>
    <property type="project" value="TreeGrafter"/>
</dbReference>
<evidence type="ECO:0000256" key="6">
    <source>
        <dbReference type="ARBA" id="ARBA00022840"/>
    </source>
</evidence>
<dbReference type="Pfam" id="PF00069">
    <property type="entry name" value="Pkinase"/>
    <property type="match status" value="1"/>
</dbReference>
<dbReference type="GO" id="GO:0004674">
    <property type="term" value="F:protein serine/threonine kinase activity"/>
    <property type="evidence" value="ECO:0007669"/>
    <property type="project" value="UniProtKB-KW"/>
</dbReference>
<dbReference type="GO" id="GO:0035556">
    <property type="term" value="P:intracellular signal transduction"/>
    <property type="evidence" value="ECO:0007669"/>
    <property type="project" value="TreeGrafter"/>
</dbReference>
<dbReference type="SMART" id="SM00220">
    <property type="entry name" value="S_TKc"/>
    <property type="match status" value="1"/>
</dbReference>
<dbReference type="InterPro" id="IPR017441">
    <property type="entry name" value="Protein_kinase_ATP_BS"/>
</dbReference>
<dbReference type="PROSITE" id="PS00107">
    <property type="entry name" value="PROTEIN_KINASE_ATP"/>
    <property type="match status" value="1"/>
</dbReference>
<dbReference type="EC" id="2.7.11.1" evidence="1"/>
<evidence type="ECO:0000256" key="9">
    <source>
        <dbReference type="PROSITE-ProRule" id="PRU10141"/>
    </source>
</evidence>
<feature type="binding site" evidence="9">
    <location>
        <position position="43"/>
    </location>
    <ligand>
        <name>ATP</name>
        <dbReference type="ChEBI" id="CHEBI:30616"/>
    </ligand>
</feature>
<dbReference type="PANTHER" id="PTHR24346">
    <property type="entry name" value="MAP/MICROTUBULE AFFINITY-REGULATING KINASE"/>
    <property type="match status" value="1"/>
</dbReference>
<sequence>MSLKRYEGKIAGSYDLEETIGKGHFAVVKLARHVYSGEKVAVKVIDKTKLDDVSKAHLFQEVGCMKLVQHPNVVRLYEVIDTPSKLYLIMELGDGGDMYDFISRHDHGLEEETARRYFRQIVHAINYCHQLHVVHRDLKLENVVIFEKLGIVKLTDFGFSNKFIPGRKLETSCGSLAYSAPEILLGDSYDAPAAPPTFIHSIKVLT</sequence>
<comment type="caution">
    <text evidence="12">The sequence shown here is derived from an EMBL/GenBank/DDBJ whole genome shotgun (WGS) entry which is preliminary data.</text>
</comment>
<feature type="domain" description="Protein kinase" evidence="11">
    <location>
        <begin position="14"/>
        <end position="206"/>
    </location>
</feature>
<comment type="catalytic activity">
    <reaction evidence="8">
        <text>L-seryl-[protein] + ATP = O-phospho-L-seryl-[protein] + ADP + H(+)</text>
        <dbReference type="Rhea" id="RHEA:17989"/>
        <dbReference type="Rhea" id="RHEA-COMP:9863"/>
        <dbReference type="Rhea" id="RHEA-COMP:11604"/>
        <dbReference type="ChEBI" id="CHEBI:15378"/>
        <dbReference type="ChEBI" id="CHEBI:29999"/>
        <dbReference type="ChEBI" id="CHEBI:30616"/>
        <dbReference type="ChEBI" id="CHEBI:83421"/>
        <dbReference type="ChEBI" id="CHEBI:456216"/>
        <dbReference type="EC" id="2.7.11.1"/>
    </reaction>
</comment>
<name>A0AAD9K586_9ANNE</name>
<keyword evidence="13" id="KW-1185">Reference proteome</keyword>
<keyword evidence="2 10" id="KW-0723">Serine/threonine-protein kinase</keyword>
<dbReference type="FunFam" id="3.30.200.20:FF:000003">
    <property type="entry name" value="Non-specific serine/threonine protein kinase"/>
    <property type="match status" value="1"/>
</dbReference>
<dbReference type="AlphaFoldDB" id="A0AAD9K586"/>